<protein>
    <recommendedName>
        <fullName evidence="4">DUF5119 domain-containing protein</fullName>
    </recommendedName>
</protein>
<dbReference type="EMBL" id="JABKKF010000009">
    <property type="protein sequence ID" value="NPD92554.1"/>
    <property type="molecule type" value="Genomic_DNA"/>
</dbReference>
<dbReference type="Proteomes" id="UP000714420">
    <property type="component" value="Unassembled WGS sequence"/>
</dbReference>
<proteinExistence type="predicted"/>
<dbReference type="RefSeq" id="WP_172275883.1">
    <property type="nucleotide sequence ID" value="NZ_CASGMU010000013.1"/>
</dbReference>
<accession>A0ABX2AMX0</accession>
<evidence type="ECO:0000313" key="2">
    <source>
        <dbReference type="EMBL" id="NPD92554.1"/>
    </source>
</evidence>
<reference evidence="2 3" key="1">
    <citation type="submission" date="2020-05" db="EMBL/GenBank/DDBJ databases">
        <title>Distinct polysaccharide utilization as determinants for interspecies competition between intestinal Prevotella spp.</title>
        <authorList>
            <person name="Galvez E.J.C."/>
            <person name="Iljazovic A."/>
            <person name="Strowig T."/>
        </authorList>
    </citation>
    <scope>NUCLEOTIDE SEQUENCE [LARGE SCALE GENOMIC DNA]</scope>
    <source>
        <strain evidence="2 3">PMUR</strain>
    </source>
</reference>
<keyword evidence="1" id="KW-0732">Signal</keyword>
<feature type="chain" id="PRO_5045539612" description="DUF5119 domain-containing protein" evidence="1">
    <location>
        <begin position="22"/>
        <end position="373"/>
    </location>
</feature>
<evidence type="ECO:0000256" key="1">
    <source>
        <dbReference type="SAM" id="SignalP"/>
    </source>
</evidence>
<organism evidence="2 3">
    <name type="scientific">Xylanibacter muris</name>
    <dbReference type="NCBI Taxonomy" id="2736290"/>
    <lineage>
        <taxon>Bacteria</taxon>
        <taxon>Pseudomonadati</taxon>
        <taxon>Bacteroidota</taxon>
        <taxon>Bacteroidia</taxon>
        <taxon>Bacteroidales</taxon>
        <taxon>Prevotellaceae</taxon>
        <taxon>Xylanibacter</taxon>
    </lineage>
</organism>
<feature type="signal peptide" evidence="1">
    <location>
        <begin position="1"/>
        <end position="21"/>
    </location>
</feature>
<evidence type="ECO:0008006" key="4">
    <source>
        <dbReference type="Google" id="ProtNLM"/>
    </source>
</evidence>
<dbReference type="PROSITE" id="PS51257">
    <property type="entry name" value="PROKAR_LIPOPROTEIN"/>
    <property type="match status" value="1"/>
</dbReference>
<comment type="caution">
    <text evidence="2">The sequence shown here is derived from an EMBL/GenBank/DDBJ whole genome shotgun (WGS) entry which is preliminary data.</text>
</comment>
<sequence>MRKGSNIISFLVACMSLLALAACEDEPLIMSGAGDGNTKVNLCISVNTADVHWPVTRSEAVYPEDPVNANEKMHTLRIIVVRPDGTVEANHPVMLASPNTYYGYEKIEVEPNERKKVYLFVNEQTKRENTDGRLMGRMLGEIRVGTQFPKEEMESIMLTLGDGEQIAGPLPMTECHEVEVKDEDVATTLFVTRAAVKVSFHITNNSPAEYNITGLKIHKMADRMYYLPRNAVYEDRVSDDGVSFKDIRSFDTPDNVTYATYDIYRKAGLDGNTGQDANKLNAGGGRVDIAPVYLLEGKYTDADSDGKNYSLTLSLDGTDFHGYLPNLPQLPRNTHADIYITIDNDRQITIMPLRNVSLEMDFGFDDLFPKDHK</sequence>
<keyword evidence="3" id="KW-1185">Reference proteome</keyword>
<evidence type="ECO:0000313" key="3">
    <source>
        <dbReference type="Proteomes" id="UP000714420"/>
    </source>
</evidence>
<gene>
    <name evidence="2" type="ORF">HPS56_09420</name>
</gene>
<name>A0ABX2AMX0_9BACT</name>